<dbReference type="Gene3D" id="3.90.182.10">
    <property type="entry name" value="Toxin - Anthrax Protective Antigen,domain 1"/>
    <property type="match status" value="1"/>
</dbReference>
<feature type="domain" description="PA14" evidence="1">
    <location>
        <begin position="72"/>
        <end position="221"/>
    </location>
</feature>
<comment type="caution">
    <text evidence="2">The sequence shown here is derived from an EMBL/GenBank/DDBJ whole genome shotgun (WGS) entry which is preliminary data.</text>
</comment>
<accession>A0A1G2FDH1</accession>
<evidence type="ECO:0000313" key="2">
    <source>
        <dbReference type="EMBL" id="OGZ35842.1"/>
    </source>
</evidence>
<dbReference type="SUPFAM" id="SSF56988">
    <property type="entry name" value="Anthrax protective antigen"/>
    <property type="match status" value="1"/>
</dbReference>
<dbReference type="Proteomes" id="UP000176974">
    <property type="component" value="Unassembled WGS sequence"/>
</dbReference>
<dbReference type="EMBL" id="MHMY01000006">
    <property type="protein sequence ID" value="OGZ35842.1"/>
    <property type="molecule type" value="Genomic_DNA"/>
</dbReference>
<dbReference type="PROSITE" id="PS51820">
    <property type="entry name" value="PA14"/>
    <property type="match status" value="1"/>
</dbReference>
<sequence>MFFIDMNFYKFKNIFQITLVLLIAAGWFFSQSNFTWDKPFSFLPIEKASADTTGGLLAVYRHASHLTSDPNNPAPKCGTLSYDPTRYKECYIGQEFFDDFRDNSNNPVNYFSFYDNNDLVHFFAQHGLPSDNIKIEWEGLLKIDYNEVYTFYSDGANDSFWLRIDEIELINGGGNKEGKIYLEAGWHKFEAELREGTLTAKVALSWKASSIPVKTPIPLDHFLPITWSNDITNIPSGAKDKISYKTAGIGMAEWDSANERFKNKNLSTGASISLTVPSGVSANNKKDIWLYWSGNGGYCETIKVNDNNLTGIPLLLGDSSVTSVAPADVYKAAIPETWVPDDGQPWNLSITNMDCGLDRGTLGASSILTSAFLTSPYGVYILEDNNEKNWYFRTTLGPSSKNYSGTKISVPYFSSNIKIVEASFYNPEAGETIDCLDGNNSPVAGGDNVTACVGDIKTILINSMSVNGTGGVDGINFKIEKSNGKISKGYIKFDINFSGTISTDNIFIGQNKINPLSIPFNLNSGGNNGAALILPYKDESLPEAQFQIKGASYGHSKLLTPSIFTFPALSAQDAGAFNPLFIMGNGETIFTGSPRPNYIFFAHGSGAPPNEFSNLKDNFGGQMISPQSYPYSSGDTATWYPSFGREEPQFDILSPEYIDNTNNSLSSCDPDCGKINPVLLDEGDTWFAFQLASLSLPELDLGGPSDYEGTGESSLFLGAGGYMTGELLEATSKIEVSQNGTDWFEDSVTIDYGSNAYIRWSSTNVDSCTVTPDGWTGTSNSEYPGGRDTGGLNASKTYYLDCVGTPPLPSPPQDSVTVKVRNFYINATTPISAKITGEGVTKSSVSTVTVVPIEGFAESVNLSVVLDPVLSAIGATYEFIGGFQTVTLEQANYATGWGFDVFLPAGTEIEGSYTITVNGDAPSTIIPTRTESIQLNIDTKKPVWREF</sequence>
<organism evidence="2 3">
    <name type="scientific">Candidatus Portnoybacteria bacterium RIFCSPHIGHO2_01_FULL_40_12b</name>
    <dbReference type="NCBI Taxonomy" id="1801994"/>
    <lineage>
        <taxon>Bacteria</taxon>
        <taxon>Candidatus Portnoyibacteriota</taxon>
    </lineage>
</organism>
<evidence type="ECO:0000259" key="1">
    <source>
        <dbReference type="PROSITE" id="PS51820"/>
    </source>
</evidence>
<dbReference type="AlphaFoldDB" id="A0A1G2FDH1"/>
<protein>
    <recommendedName>
        <fullName evidence="1">PA14 domain-containing protein</fullName>
    </recommendedName>
</protein>
<proteinExistence type="predicted"/>
<gene>
    <name evidence="2" type="ORF">A2815_00400</name>
</gene>
<reference evidence="2 3" key="1">
    <citation type="journal article" date="2016" name="Nat. Commun.">
        <title>Thousands of microbial genomes shed light on interconnected biogeochemical processes in an aquifer system.</title>
        <authorList>
            <person name="Anantharaman K."/>
            <person name="Brown C.T."/>
            <person name="Hug L.A."/>
            <person name="Sharon I."/>
            <person name="Castelle C.J."/>
            <person name="Probst A.J."/>
            <person name="Thomas B.C."/>
            <person name="Singh A."/>
            <person name="Wilkins M.J."/>
            <person name="Karaoz U."/>
            <person name="Brodie E.L."/>
            <person name="Williams K.H."/>
            <person name="Hubbard S.S."/>
            <person name="Banfield J.F."/>
        </authorList>
    </citation>
    <scope>NUCLEOTIDE SEQUENCE [LARGE SCALE GENOMIC DNA]</scope>
</reference>
<name>A0A1G2FDH1_9BACT</name>
<evidence type="ECO:0000313" key="3">
    <source>
        <dbReference type="Proteomes" id="UP000176974"/>
    </source>
</evidence>
<dbReference type="InterPro" id="IPR037524">
    <property type="entry name" value="PA14/GLEYA"/>
</dbReference>